<feature type="transmembrane region" description="Helical" evidence="8">
    <location>
        <begin position="74"/>
        <end position="93"/>
    </location>
</feature>
<keyword evidence="11" id="KW-1185">Reference proteome</keyword>
<dbReference type="PANTHER" id="PTHR23502">
    <property type="entry name" value="MAJOR FACILITATOR SUPERFAMILY"/>
    <property type="match status" value="1"/>
</dbReference>
<accession>A0ABZ0USW1</accession>
<dbReference type="InterPro" id="IPR011701">
    <property type="entry name" value="MFS"/>
</dbReference>
<dbReference type="InterPro" id="IPR004812">
    <property type="entry name" value="Efflux_drug-R_Bcr/CmlA"/>
</dbReference>
<dbReference type="Pfam" id="PF07690">
    <property type="entry name" value="MFS_1"/>
    <property type="match status" value="1"/>
</dbReference>
<feature type="transmembrane region" description="Helical" evidence="8">
    <location>
        <begin position="209"/>
        <end position="229"/>
    </location>
</feature>
<feature type="transmembrane region" description="Helical" evidence="8">
    <location>
        <begin position="375"/>
        <end position="393"/>
    </location>
</feature>
<evidence type="ECO:0000256" key="7">
    <source>
        <dbReference type="ARBA" id="ARBA00023136"/>
    </source>
</evidence>
<sequence>MKIIGQIPLWMLLCLFALSHTTELVYTAALPDISSYFNISGGVAQVSSSIYFLGFALGILSLGRVSDIFGRRPVVLGGMTLYLMSIICSIFVSDIQTLMVLRFTTAFGASVGSVIGQAMARDSYEGAALSYVYASVSMWLALAPSLGSAIGGYVVEYFGWRYIFVFLSMVSCSLLLSYIKYLPETNPYIGVAQRSKYSMVFKVVIRDRIVLLYAFIIGAFNGMAFGFYMEAPFVFINKIGMLPSQYGCLAFLLSFAMAFGSFNGKYWINKGVGGTKIMVIGLFLSIVGCGLLIISSYLILDKTTKYFVILIIFMPMVLHMIGHGLLMPMTLRYALEDYAKVTGTAGSIFGSLYYLLVAIISFTVSKLHSEDINKFSILLFSLSACCSLSFYLIQRWSLNKQKYNFN</sequence>
<feature type="transmembrane region" description="Helical" evidence="8">
    <location>
        <begin position="280"/>
        <end position="300"/>
    </location>
</feature>
<feature type="transmembrane region" description="Helical" evidence="8">
    <location>
        <begin position="338"/>
        <end position="363"/>
    </location>
</feature>
<feature type="transmembrane region" description="Helical" evidence="8">
    <location>
        <begin position="160"/>
        <end position="179"/>
    </location>
</feature>
<gene>
    <name evidence="10" type="ORF">Trichorick_01012</name>
</gene>
<keyword evidence="3 8" id="KW-0813">Transport</keyword>
<keyword evidence="8" id="KW-0997">Cell inner membrane</keyword>
<name>A0ABZ0USW1_9RICK</name>
<dbReference type="PROSITE" id="PS50850">
    <property type="entry name" value="MFS"/>
    <property type="match status" value="1"/>
</dbReference>
<reference evidence="10 11" key="1">
    <citation type="submission" date="2022-10" db="EMBL/GenBank/DDBJ databases">
        <title>Host association and intracellularity evolved multiple times independently in the Rickettsiales.</title>
        <authorList>
            <person name="Castelli M."/>
            <person name="Nardi T."/>
            <person name="Gammuto L."/>
            <person name="Bellinzona G."/>
            <person name="Sabaneyeva E."/>
            <person name="Potekhin A."/>
            <person name="Serra V."/>
            <person name="Petroni G."/>
            <person name="Sassera D."/>
        </authorList>
    </citation>
    <scope>NUCLEOTIDE SEQUENCE [LARGE SCALE GENOMIC DNA]</scope>
    <source>
        <strain evidence="10 11">Kr 154-4</strain>
    </source>
</reference>
<feature type="domain" description="Major facilitator superfamily (MFS) profile" evidence="9">
    <location>
        <begin position="7"/>
        <end position="401"/>
    </location>
</feature>
<keyword evidence="4" id="KW-1003">Cell membrane</keyword>
<evidence type="ECO:0000256" key="2">
    <source>
        <dbReference type="ARBA" id="ARBA00006236"/>
    </source>
</evidence>
<evidence type="ECO:0000256" key="4">
    <source>
        <dbReference type="ARBA" id="ARBA00022475"/>
    </source>
</evidence>
<dbReference type="PANTHER" id="PTHR23502:SF137">
    <property type="entry name" value="MAJOR FACILITATOR SUPERFAMILY (MFS) TRANSPORTER-RELATED"/>
    <property type="match status" value="1"/>
</dbReference>
<comment type="caution">
    <text evidence="8">Lacks conserved residue(s) required for the propagation of feature annotation.</text>
</comment>
<evidence type="ECO:0000259" key="9">
    <source>
        <dbReference type="PROSITE" id="PS50850"/>
    </source>
</evidence>
<comment type="similarity">
    <text evidence="2 8">Belongs to the major facilitator superfamily. Bcr/CmlA family.</text>
</comment>
<evidence type="ECO:0000256" key="1">
    <source>
        <dbReference type="ARBA" id="ARBA00004429"/>
    </source>
</evidence>
<feature type="transmembrane region" description="Helical" evidence="8">
    <location>
        <begin position="43"/>
        <end position="62"/>
    </location>
</feature>
<dbReference type="InterPro" id="IPR036259">
    <property type="entry name" value="MFS_trans_sf"/>
</dbReference>
<keyword evidence="6 8" id="KW-1133">Transmembrane helix</keyword>
<dbReference type="Proteomes" id="UP001326613">
    <property type="component" value="Chromosome"/>
</dbReference>
<feature type="transmembrane region" description="Helical" evidence="8">
    <location>
        <begin position="249"/>
        <end position="268"/>
    </location>
</feature>
<organism evidence="10 11">
    <name type="scientific">Candidatus Trichorickettsia mobilis</name>
    <dbReference type="NCBI Taxonomy" id="1346319"/>
    <lineage>
        <taxon>Bacteria</taxon>
        <taxon>Pseudomonadati</taxon>
        <taxon>Pseudomonadota</taxon>
        <taxon>Alphaproteobacteria</taxon>
        <taxon>Rickettsiales</taxon>
        <taxon>Rickettsiaceae</taxon>
        <taxon>Rickettsieae</taxon>
        <taxon>Candidatus Trichorickettsia</taxon>
    </lineage>
</organism>
<evidence type="ECO:0000256" key="6">
    <source>
        <dbReference type="ARBA" id="ARBA00022989"/>
    </source>
</evidence>
<feature type="transmembrane region" description="Helical" evidence="8">
    <location>
        <begin position="306"/>
        <end position="326"/>
    </location>
</feature>
<keyword evidence="5 8" id="KW-0812">Transmembrane</keyword>
<evidence type="ECO:0000256" key="5">
    <source>
        <dbReference type="ARBA" id="ARBA00022692"/>
    </source>
</evidence>
<dbReference type="CDD" id="cd17320">
    <property type="entry name" value="MFS_MdfA_MDR_like"/>
    <property type="match status" value="1"/>
</dbReference>
<dbReference type="SUPFAM" id="SSF103473">
    <property type="entry name" value="MFS general substrate transporter"/>
    <property type="match status" value="1"/>
</dbReference>
<evidence type="ECO:0000256" key="8">
    <source>
        <dbReference type="RuleBase" id="RU365088"/>
    </source>
</evidence>
<dbReference type="Gene3D" id="1.20.1720.10">
    <property type="entry name" value="Multidrug resistance protein D"/>
    <property type="match status" value="1"/>
</dbReference>
<proteinExistence type="inferred from homology"/>
<dbReference type="InterPro" id="IPR005829">
    <property type="entry name" value="Sugar_transporter_CS"/>
</dbReference>
<evidence type="ECO:0000313" key="10">
    <source>
        <dbReference type="EMBL" id="WPY01114.1"/>
    </source>
</evidence>
<keyword evidence="7 8" id="KW-0472">Membrane</keyword>
<evidence type="ECO:0000256" key="3">
    <source>
        <dbReference type="ARBA" id="ARBA00022448"/>
    </source>
</evidence>
<feature type="transmembrane region" description="Helical" evidence="8">
    <location>
        <begin position="131"/>
        <end position="154"/>
    </location>
</feature>
<dbReference type="PROSITE" id="PS00216">
    <property type="entry name" value="SUGAR_TRANSPORT_1"/>
    <property type="match status" value="1"/>
</dbReference>
<dbReference type="EMBL" id="CP112932">
    <property type="protein sequence ID" value="WPY01114.1"/>
    <property type="molecule type" value="Genomic_DNA"/>
</dbReference>
<dbReference type="InterPro" id="IPR020846">
    <property type="entry name" value="MFS_dom"/>
</dbReference>
<evidence type="ECO:0000313" key="11">
    <source>
        <dbReference type="Proteomes" id="UP001326613"/>
    </source>
</evidence>
<dbReference type="NCBIfam" id="TIGR00710">
    <property type="entry name" value="efflux_Bcr_CflA"/>
    <property type="match status" value="1"/>
</dbReference>
<protein>
    <recommendedName>
        <fullName evidence="8">Bcr/CflA family efflux transporter</fullName>
    </recommendedName>
</protein>
<dbReference type="RefSeq" id="WP_323737915.1">
    <property type="nucleotide sequence ID" value="NZ_CP112932.1"/>
</dbReference>
<comment type="subcellular location">
    <subcellularLocation>
        <location evidence="1 8">Cell inner membrane</location>
        <topology evidence="1 8">Multi-pass membrane protein</topology>
    </subcellularLocation>
</comment>